<keyword evidence="8" id="KW-1185">Reference proteome</keyword>
<feature type="transmembrane region" description="Helical" evidence="6">
    <location>
        <begin position="152"/>
        <end position="177"/>
    </location>
</feature>
<evidence type="ECO:0000256" key="3">
    <source>
        <dbReference type="ARBA" id="ARBA00022692"/>
    </source>
</evidence>
<dbReference type="AlphaFoldDB" id="A0A838ZRM3"/>
<evidence type="ECO:0000256" key="4">
    <source>
        <dbReference type="ARBA" id="ARBA00022989"/>
    </source>
</evidence>
<proteinExistence type="predicted"/>
<dbReference type="PANTHER" id="PTHR40277">
    <property type="entry name" value="BLL5419 PROTEIN"/>
    <property type="match status" value="1"/>
</dbReference>
<feature type="transmembrane region" description="Helical" evidence="6">
    <location>
        <begin position="12"/>
        <end position="31"/>
    </location>
</feature>
<keyword evidence="2" id="KW-1003">Cell membrane</keyword>
<dbReference type="Proteomes" id="UP000552241">
    <property type="component" value="Unassembled WGS sequence"/>
</dbReference>
<comment type="subcellular location">
    <subcellularLocation>
        <location evidence="1">Cell membrane</location>
        <topology evidence="1">Multi-pass membrane protein</topology>
    </subcellularLocation>
</comment>
<feature type="transmembrane region" description="Helical" evidence="6">
    <location>
        <begin position="183"/>
        <end position="205"/>
    </location>
</feature>
<feature type="transmembrane region" description="Helical" evidence="6">
    <location>
        <begin position="255"/>
        <end position="279"/>
    </location>
</feature>
<sequence length="287" mass="32612">MKPKRKKQLTTFLKIAISFSLIALVFSELDWKEIGDLLKIANPFYFAGAVILFLISQVISVFRFNIFIRKIGVRLSFEANSKLYLLGMFYNFFLPGGVGGDAYKAFALSKSHQKSLKKVGQIVFVERFLGIVAIGFMFCVLILFVQTPYAIYWNFGISILGMISTLVVLKLIIRFLHTYKKRIYIGFFYSILIQLSQLISVYFLLKSFQIEGGYLIYLLLFLVSSVLSVISFAGLGIREAVFYYGAQWFQFNGDISAAVALSFSLITAAVSFMGILYLFQKIPLKKK</sequence>
<protein>
    <submittedName>
        <fullName evidence="7">Flippase-like domain-containing protein</fullName>
    </submittedName>
</protein>
<feature type="transmembrane region" description="Helical" evidence="6">
    <location>
        <begin position="43"/>
        <end position="62"/>
    </location>
</feature>
<feature type="transmembrane region" description="Helical" evidence="6">
    <location>
        <begin position="214"/>
        <end position="235"/>
    </location>
</feature>
<keyword evidence="3 6" id="KW-0812">Transmembrane</keyword>
<comment type="caution">
    <text evidence="7">The sequence shown here is derived from an EMBL/GenBank/DDBJ whole genome shotgun (WGS) entry which is preliminary data.</text>
</comment>
<dbReference type="EMBL" id="JACDZE010000001">
    <property type="protein sequence ID" value="MBA5629342.1"/>
    <property type="molecule type" value="Genomic_DNA"/>
</dbReference>
<keyword evidence="4 6" id="KW-1133">Transmembrane helix</keyword>
<evidence type="ECO:0000256" key="6">
    <source>
        <dbReference type="SAM" id="Phobius"/>
    </source>
</evidence>
<feature type="transmembrane region" description="Helical" evidence="6">
    <location>
        <begin position="83"/>
        <end position="103"/>
    </location>
</feature>
<dbReference type="PANTHER" id="PTHR40277:SF1">
    <property type="entry name" value="BLL5419 PROTEIN"/>
    <property type="match status" value="1"/>
</dbReference>
<feature type="transmembrane region" description="Helical" evidence="6">
    <location>
        <begin position="123"/>
        <end position="145"/>
    </location>
</feature>
<dbReference type="Pfam" id="PF03706">
    <property type="entry name" value="LPG_synthase_TM"/>
    <property type="match status" value="1"/>
</dbReference>
<evidence type="ECO:0000313" key="7">
    <source>
        <dbReference type="EMBL" id="MBA5629342.1"/>
    </source>
</evidence>
<evidence type="ECO:0000256" key="2">
    <source>
        <dbReference type="ARBA" id="ARBA00022475"/>
    </source>
</evidence>
<name>A0A838ZRM3_9FLAO</name>
<organism evidence="7 8">
    <name type="scientific">Moheibacter lacus</name>
    <dbReference type="NCBI Taxonomy" id="2745851"/>
    <lineage>
        <taxon>Bacteria</taxon>
        <taxon>Pseudomonadati</taxon>
        <taxon>Bacteroidota</taxon>
        <taxon>Flavobacteriia</taxon>
        <taxon>Flavobacteriales</taxon>
        <taxon>Weeksellaceae</taxon>
        <taxon>Moheibacter</taxon>
    </lineage>
</organism>
<evidence type="ECO:0000313" key="8">
    <source>
        <dbReference type="Proteomes" id="UP000552241"/>
    </source>
</evidence>
<dbReference type="NCBIfam" id="TIGR00374">
    <property type="entry name" value="flippase-like domain"/>
    <property type="match status" value="1"/>
</dbReference>
<gene>
    <name evidence="7" type="ORF">HU137_06095</name>
</gene>
<evidence type="ECO:0000256" key="5">
    <source>
        <dbReference type="ARBA" id="ARBA00023136"/>
    </source>
</evidence>
<dbReference type="GO" id="GO:0005886">
    <property type="term" value="C:plasma membrane"/>
    <property type="evidence" value="ECO:0007669"/>
    <property type="project" value="UniProtKB-SubCell"/>
</dbReference>
<reference evidence="7 8" key="1">
    <citation type="submission" date="2020-07" db="EMBL/GenBank/DDBJ databases">
        <title>Moheibacter lacus sp. nov., a member of the family Flavobacteriaceae isolated from freshwater lake sediment.</title>
        <authorList>
            <person name="Liu Y."/>
        </authorList>
    </citation>
    <scope>NUCLEOTIDE SEQUENCE [LARGE SCALE GENOMIC DNA]</scope>
    <source>
        <strain evidence="7 8">BDHS18</strain>
    </source>
</reference>
<accession>A0A838ZRM3</accession>
<keyword evidence="5 6" id="KW-0472">Membrane</keyword>
<dbReference type="InterPro" id="IPR022791">
    <property type="entry name" value="L-PG_synthase/AglD"/>
</dbReference>
<dbReference type="RefSeq" id="WP_182042900.1">
    <property type="nucleotide sequence ID" value="NZ_JACDZE010000001.1"/>
</dbReference>
<evidence type="ECO:0000256" key="1">
    <source>
        <dbReference type="ARBA" id="ARBA00004651"/>
    </source>
</evidence>